<reference evidence="2 3" key="1">
    <citation type="submission" date="2019-06" db="EMBL/GenBank/DDBJ databases">
        <title>Flavobacteriaceae Paucihalobacterium erythroidium CWB-1, complete genome.</title>
        <authorList>
            <person name="Wu S."/>
        </authorList>
    </citation>
    <scope>NUCLEOTIDE SEQUENCE [LARGE SCALE GENOMIC DNA]</scope>
    <source>
        <strain evidence="2 3">CWB-1</strain>
    </source>
</reference>
<name>A0A506PC89_9FLAO</name>
<accession>A0A506PC89</accession>
<feature type="transmembrane region" description="Helical" evidence="1">
    <location>
        <begin position="29"/>
        <end position="48"/>
    </location>
</feature>
<evidence type="ECO:0000313" key="2">
    <source>
        <dbReference type="EMBL" id="TPV31144.1"/>
    </source>
</evidence>
<evidence type="ECO:0000256" key="1">
    <source>
        <dbReference type="SAM" id="Phobius"/>
    </source>
</evidence>
<dbReference type="AlphaFoldDB" id="A0A506PC89"/>
<dbReference type="EMBL" id="VHIQ01000013">
    <property type="protein sequence ID" value="TPV31144.1"/>
    <property type="molecule type" value="Genomic_DNA"/>
</dbReference>
<keyword evidence="3" id="KW-1185">Reference proteome</keyword>
<dbReference type="Proteomes" id="UP000317332">
    <property type="component" value="Unassembled WGS sequence"/>
</dbReference>
<sequence>MWGLAVNFTSTHQVGNSAGISKVCENKQLLIAIVGNWLFLFIILNQNFSWNVKSCVQFSNHI</sequence>
<keyword evidence="1" id="KW-0812">Transmembrane</keyword>
<gene>
    <name evidence="2" type="ORF">FJ651_15515</name>
</gene>
<evidence type="ECO:0000313" key="3">
    <source>
        <dbReference type="Proteomes" id="UP000317332"/>
    </source>
</evidence>
<comment type="caution">
    <text evidence="2">The sequence shown here is derived from an EMBL/GenBank/DDBJ whole genome shotgun (WGS) entry which is preliminary data.</text>
</comment>
<protein>
    <submittedName>
        <fullName evidence="2">Uncharacterized protein</fullName>
    </submittedName>
</protein>
<keyword evidence="1" id="KW-1133">Transmembrane helix</keyword>
<keyword evidence="1" id="KW-0472">Membrane</keyword>
<dbReference type="OrthoDB" id="1377263at2"/>
<organism evidence="2 3">
    <name type="scientific">Paucihalobacter ruber</name>
    <dbReference type="NCBI Taxonomy" id="2567861"/>
    <lineage>
        <taxon>Bacteria</taxon>
        <taxon>Pseudomonadati</taxon>
        <taxon>Bacteroidota</taxon>
        <taxon>Flavobacteriia</taxon>
        <taxon>Flavobacteriales</taxon>
        <taxon>Flavobacteriaceae</taxon>
        <taxon>Paucihalobacter</taxon>
    </lineage>
</organism>
<proteinExistence type="predicted"/>